<reference evidence="1 2" key="1">
    <citation type="submission" date="2021-05" db="EMBL/GenBank/DDBJ databases">
        <title>Bacteria Genome sequencing.</title>
        <authorList>
            <person name="Takabe Y."/>
            <person name="Nakajima Y."/>
            <person name="Suzuki S."/>
            <person name="Shiozaki T."/>
        </authorList>
    </citation>
    <scope>NUCLEOTIDE SEQUENCE [LARGE SCALE GENOMIC DNA]</scope>
    <source>
        <strain evidence="1 2">AI_62</strain>
    </source>
</reference>
<name>A0ABQ4NQN9_9RHOB</name>
<keyword evidence="2" id="KW-1185">Reference proteome</keyword>
<dbReference type="EMBL" id="BPFH01000007">
    <property type="protein sequence ID" value="GIT96726.1"/>
    <property type="molecule type" value="Genomic_DNA"/>
</dbReference>
<evidence type="ECO:0000313" key="1">
    <source>
        <dbReference type="EMBL" id="GIT96726.1"/>
    </source>
</evidence>
<proteinExistence type="predicted"/>
<comment type="caution">
    <text evidence="1">The sequence shown here is derived from an EMBL/GenBank/DDBJ whole genome shotgun (WGS) entry which is preliminary data.</text>
</comment>
<organism evidence="1 2">
    <name type="scientific">Jannaschia pagri</name>
    <dbReference type="NCBI Taxonomy" id="2829797"/>
    <lineage>
        <taxon>Bacteria</taxon>
        <taxon>Pseudomonadati</taxon>
        <taxon>Pseudomonadota</taxon>
        <taxon>Alphaproteobacteria</taxon>
        <taxon>Rhodobacterales</taxon>
        <taxon>Roseobacteraceae</taxon>
        <taxon>Jannaschia</taxon>
    </lineage>
</organism>
<dbReference type="Proteomes" id="UP000786693">
    <property type="component" value="Unassembled WGS sequence"/>
</dbReference>
<evidence type="ECO:0000313" key="2">
    <source>
        <dbReference type="Proteomes" id="UP000786693"/>
    </source>
</evidence>
<accession>A0ABQ4NQN9</accession>
<gene>
    <name evidence="1" type="ORF">JANAI62_33490</name>
</gene>
<protein>
    <submittedName>
        <fullName evidence="1">Uncharacterized protein</fullName>
    </submittedName>
</protein>
<sequence>MAGISIAAPVSEAGVPFDPADVDACLKTDPPVDCVMVAAEACLEVPTPETFANVAIRTCHGRAHTICAERLEAAGIAARFGSVPLTAQLDVMATKWPDVLGAVDDVERTGGGSAYIARKERDAE</sequence>